<reference evidence="3" key="1">
    <citation type="journal article" date="2017" name="Genome Biol.">
        <title>Comparative genomics reveals high biological diversity and specific adaptations in the industrially and medically important fungal genus Aspergillus.</title>
        <authorList>
            <person name="de Vries R.P."/>
            <person name="Riley R."/>
            <person name="Wiebenga A."/>
            <person name="Aguilar-Osorio G."/>
            <person name="Amillis S."/>
            <person name="Uchima C.A."/>
            <person name="Anderluh G."/>
            <person name="Asadollahi M."/>
            <person name="Askin M."/>
            <person name="Barry K."/>
            <person name="Battaglia E."/>
            <person name="Bayram O."/>
            <person name="Benocci T."/>
            <person name="Braus-Stromeyer S.A."/>
            <person name="Caldana C."/>
            <person name="Canovas D."/>
            <person name="Cerqueira G.C."/>
            <person name="Chen F."/>
            <person name="Chen W."/>
            <person name="Choi C."/>
            <person name="Clum A."/>
            <person name="Dos Santos R.A."/>
            <person name="Damasio A.R."/>
            <person name="Diallinas G."/>
            <person name="Emri T."/>
            <person name="Fekete E."/>
            <person name="Flipphi M."/>
            <person name="Freyberg S."/>
            <person name="Gallo A."/>
            <person name="Gournas C."/>
            <person name="Habgood R."/>
            <person name="Hainaut M."/>
            <person name="Harispe M.L."/>
            <person name="Henrissat B."/>
            <person name="Hilden K.S."/>
            <person name="Hope R."/>
            <person name="Hossain A."/>
            <person name="Karabika E."/>
            <person name="Karaffa L."/>
            <person name="Karanyi Z."/>
            <person name="Krasevec N."/>
            <person name="Kuo A."/>
            <person name="Kusch H."/>
            <person name="LaButti K."/>
            <person name="Lagendijk E.L."/>
            <person name="Lapidus A."/>
            <person name="Levasseur A."/>
            <person name="Lindquist E."/>
            <person name="Lipzen A."/>
            <person name="Logrieco A.F."/>
            <person name="MacCabe A."/>
            <person name="Maekelae M.R."/>
            <person name="Malavazi I."/>
            <person name="Melin P."/>
            <person name="Meyer V."/>
            <person name="Mielnichuk N."/>
            <person name="Miskei M."/>
            <person name="Molnar A.P."/>
            <person name="Mule G."/>
            <person name="Ngan C.Y."/>
            <person name="Orejas M."/>
            <person name="Orosz E."/>
            <person name="Ouedraogo J.P."/>
            <person name="Overkamp K.M."/>
            <person name="Park H.-S."/>
            <person name="Perrone G."/>
            <person name="Piumi F."/>
            <person name="Punt P.J."/>
            <person name="Ram A.F."/>
            <person name="Ramon A."/>
            <person name="Rauscher S."/>
            <person name="Record E."/>
            <person name="Riano-Pachon D.M."/>
            <person name="Robert V."/>
            <person name="Roehrig J."/>
            <person name="Ruller R."/>
            <person name="Salamov A."/>
            <person name="Salih N.S."/>
            <person name="Samson R.A."/>
            <person name="Sandor E."/>
            <person name="Sanguinetti M."/>
            <person name="Schuetze T."/>
            <person name="Sepcic K."/>
            <person name="Shelest E."/>
            <person name="Sherlock G."/>
            <person name="Sophianopoulou V."/>
            <person name="Squina F.M."/>
            <person name="Sun H."/>
            <person name="Susca A."/>
            <person name="Todd R.B."/>
            <person name="Tsang A."/>
            <person name="Unkles S.E."/>
            <person name="van de Wiele N."/>
            <person name="van Rossen-Uffink D."/>
            <person name="Oliveira J.V."/>
            <person name="Vesth T.C."/>
            <person name="Visser J."/>
            <person name="Yu J.-H."/>
            <person name="Zhou M."/>
            <person name="Andersen M.R."/>
            <person name="Archer D.B."/>
            <person name="Baker S.E."/>
            <person name="Benoit I."/>
            <person name="Brakhage A.A."/>
            <person name="Braus G.H."/>
            <person name="Fischer R."/>
            <person name="Frisvad J.C."/>
            <person name="Goldman G.H."/>
            <person name="Houbraken J."/>
            <person name="Oakley B."/>
            <person name="Pocsi I."/>
            <person name="Scazzocchio C."/>
            <person name="Seiboth B."/>
            <person name="vanKuyk P.A."/>
            <person name="Wortman J."/>
            <person name="Dyer P.S."/>
            <person name="Grigoriev I.V."/>
        </authorList>
    </citation>
    <scope>NUCLEOTIDE SEQUENCE [LARGE SCALE GENOMIC DNA]</scope>
    <source>
        <strain evidence="3">CBS 516.65</strain>
    </source>
</reference>
<gene>
    <name evidence="2" type="ORF">ASPGLDRAFT_1414964</name>
</gene>
<evidence type="ECO:0000313" key="3">
    <source>
        <dbReference type="Proteomes" id="UP000184300"/>
    </source>
</evidence>
<dbReference type="VEuPathDB" id="FungiDB:ASPGLDRAFT_1414964"/>
<protein>
    <recommendedName>
        <fullName evidence="4">Transmembrane protein</fullName>
    </recommendedName>
</protein>
<keyword evidence="1" id="KW-0812">Transmembrane</keyword>
<dbReference type="AlphaFoldDB" id="A0A1L9VMG7"/>
<evidence type="ECO:0000256" key="1">
    <source>
        <dbReference type="SAM" id="Phobius"/>
    </source>
</evidence>
<dbReference type="Proteomes" id="UP000184300">
    <property type="component" value="Unassembled WGS sequence"/>
</dbReference>
<sequence length="141" mass="16055">MWNGGQQPNKRRAVGAYPMVEDDNFWVERPFCRTAHRLPLFLSSATLLIFSSSFLSIFIYPHLIVQSPCWVSSHGGSLLNLTLSSQFESFLSILVTTGSSSRFLLCTSYHHPLYPPILIFPVYAQHGFDHVLRIYRMEGST</sequence>
<accession>A0A1L9VMG7</accession>
<name>A0A1L9VMG7_ASPGL</name>
<keyword evidence="1" id="KW-1133">Transmembrane helix</keyword>
<evidence type="ECO:0008006" key="4">
    <source>
        <dbReference type="Google" id="ProtNLM"/>
    </source>
</evidence>
<feature type="transmembrane region" description="Helical" evidence="1">
    <location>
        <begin position="38"/>
        <end position="60"/>
    </location>
</feature>
<keyword evidence="3" id="KW-1185">Reference proteome</keyword>
<organism evidence="2 3">
    <name type="scientific">Aspergillus glaucus CBS 516.65</name>
    <dbReference type="NCBI Taxonomy" id="1160497"/>
    <lineage>
        <taxon>Eukaryota</taxon>
        <taxon>Fungi</taxon>
        <taxon>Dikarya</taxon>
        <taxon>Ascomycota</taxon>
        <taxon>Pezizomycotina</taxon>
        <taxon>Eurotiomycetes</taxon>
        <taxon>Eurotiomycetidae</taxon>
        <taxon>Eurotiales</taxon>
        <taxon>Aspergillaceae</taxon>
        <taxon>Aspergillus</taxon>
        <taxon>Aspergillus subgen. Aspergillus</taxon>
    </lineage>
</organism>
<dbReference type="EMBL" id="KV878895">
    <property type="protein sequence ID" value="OJJ85070.1"/>
    <property type="molecule type" value="Genomic_DNA"/>
</dbReference>
<dbReference type="GeneID" id="34458002"/>
<dbReference type="RefSeq" id="XP_022401768.1">
    <property type="nucleotide sequence ID" value="XM_022541741.1"/>
</dbReference>
<proteinExistence type="predicted"/>
<keyword evidence="1" id="KW-0472">Membrane</keyword>
<evidence type="ECO:0000313" key="2">
    <source>
        <dbReference type="EMBL" id="OJJ85070.1"/>
    </source>
</evidence>